<evidence type="ECO:0000256" key="2">
    <source>
        <dbReference type="ARBA" id="ARBA00023002"/>
    </source>
</evidence>
<dbReference type="InterPro" id="IPR036291">
    <property type="entry name" value="NAD(P)-bd_dom_sf"/>
</dbReference>
<proteinExistence type="inferred from homology"/>
<protein>
    <submittedName>
        <fullName evidence="4">SDR family NAD(P)-dependent oxidoreductase</fullName>
    </submittedName>
</protein>
<dbReference type="InterPro" id="IPR020904">
    <property type="entry name" value="Sc_DH/Rdtase_CS"/>
</dbReference>
<comment type="similarity">
    <text evidence="1 3">Belongs to the short-chain dehydrogenases/reductases (SDR) family.</text>
</comment>
<dbReference type="RefSeq" id="WP_249848894.1">
    <property type="nucleotide sequence ID" value="NZ_JAMGBD010000002.1"/>
</dbReference>
<accession>A0ABT0RPU7</accession>
<comment type="caution">
    <text evidence="4">The sequence shown here is derived from an EMBL/GenBank/DDBJ whole genome shotgun (WGS) entry which is preliminary data.</text>
</comment>
<dbReference type="Pfam" id="PF00106">
    <property type="entry name" value="adh_short"/>
    <property type="match status" value="1"/>
</dbReference>
<dbReference type="PRINTS" id="PR00081">
    <property type="entry name" value="GDHRDH"/>
</dbReference>
<dbReference type="PRINTS" id="PR00080">
    <property type="entry name" value="SDRFAMILY"/>
</dbReference>
<keyword evidence="2" id="KW-0560">Oxidoreductase</keyword>
<gene>
    <name evidence="4" type="ORF">LZ536_11340</name>
</gene>
<dbReference type="PANTHER" id="PTHR44196">
    <property type="entry name" value="DEHYDROGENASE/REDUCTASE SDR FAMILY MEMBER 7B"/>
    <property type="match status" value="1"/>
</dbReference>
<dbReference type="EMBL" id="JAMGBD010000002">
    <property type="protein sequence ID" value="MCL6684487.1"/>
    <property type="molecule type" value="Genomic_DNA"/>
</dbReference>
<organism evidence="4 5">
    <name type="scientific">Sphingomonas alba</name>
    <dbReference type="NCBI Taxonomy" id="2908208"/>
    <lineage>
        <taxon>Bacteria</taxon>
        <taxon>Pseudomonadati</taxon>
        <taxon>Pseudomonadota</taxon>
        <taxon>Alphaproteobacteria</taxon>
        <taxon>Sphingomonadales</taxon>
        <taxon>Sphingomonadaceae</taxon>
        <taxon>Sphingomonas</taxon>
    </lineage>
</organism>
<keyword evidence="5" id="KW-1185">Reference proteome</keyword>
<dbReference type="Gene3D" id="3.40.50.720">
    <property type="entry name" value="NAD(P)-binding Rossmann-like Domain"/>
    <property type="match status" value="1"/>
</dbReference>
<evidence type="ECO:0000313" key="4">
    <source>
        <dbReference type="EMBL" id="MCL6684487.1"/>
    </source>
</evidence>
<evidence type="ECO:0000256" key="1">
    <source>
        <dbReference type="ARBA" id="ARBA00006484"/>
    </source>
</evidence>
<evidence type="ECO:0000313" key="5">
    <source>
        <dbReference type="Proteomes" id="UP001165363"/>
    </source>
</evidence>
<sequence>MRLEGRLKGKTVVLTGAAGGIGSLLCHELRAAGATVVGVDRVDCSEADETIVADLASQEGLKALNSRIAQRHVDILVNLAGMQHFGPFDRQGPEQIWTCYAVNLIAPATLTRCVLPQMQARGAGQIVNIGSVLGAVNYPYFAAYSSSKAGLRGLSDALRRELDKSGIAITYIAPRAVRTAFNDAEVNRFLDIAKMRPDEPAVVAHRIARAIIERRKEVTLGIAERFYTRLNGAFPRLVDAGLKGTVAKAQALFPN</sequence>
<dbReference type="InterPro" id="IPR002347">
    <property type="entry name" value="SDR_fam"/>
</dbReference>
<dbReference type="PROSITE" id="PS00061">
    <property type="entry name" value="ADH_SHORT"/>
    <property type="match status" value="1"/>
</dbReference>
<reference evidence="4" key="1">
    <citation type="submission" date="2022-05" db="EMBL/GenBank/DDBJ databases">
        <authorList>
            <person name="Jo J.-H."/>
            <person name="Im W.-T."/>
        </authorList>
    </citation>
    <scope>NUCLEOTIDE SEQUENCE</scope>
    <source>
        <strain evidence="4">SE158</strain>
    </source>
</reference>
<dbReference type="PANTHER" id="PTHR44196:SF1">
    <property type="entry name" value="DEHYDROGENASE_REDUCTASE SDR FAMILY MEMBER 7B"/>
    <property type="match status" value="1"/>
</dbReference>
<dbReference type="Proteomes" id="UP001165363">
    <property type="component" value="Unassembled WGS sequence"/>
</dbReference>
<dbReference type="SUPFAM" id="SSF51735">
    <property type="entry name" value="NAD(P)-binding Rossmann-fold domains"/>
    <property type="match status" value="1"/>
</dbReference>
<evidence type="ECO:0000256" key="3">
    <source>
        <dbReference type="RuleBase" id="RU000363"/>
    </source>
</evidence>
<name>A0ABT0RPU7_9SPHN</name>